<proteinExistence type="predicted"/>
<dbReference type="Gene3D" id="3.40.50.1220">
    <property type="entry name" value="TPP-binding domain"/>
    <property type="match status" value="1"/>
</dbReference>
<protein>
    <recommendedName>
        <fullName evidence="3">SIR2-like domain-containing protein</fullName>
    </recommendedName>
</protein>
<dbReference type="EMBL" id="JACBYV010000001">
    <property type="protein sequence ID" value="NYH72075.1"/>
    <property type="molecule type" value="Genomic_DNA"/>
</dbReference>
<evidence type="ECO:0000313" key="1">
    <source>
        <dbReference type="EMBL" id="NYH72075.1"/>
    </source>
</evidence>
<dbReference type="Pfam" id="PF13289">
    <property type="entry name" value="SIR2_2"/>
    <property type="match status" value="1"/>
</dbReference>
<evidence type="ECO:0008006" key="3">
    <source>
        <dbReference type="Google" id="ProtNLM"/>
    </source>
</evidence>
<dbReference type="InterPro" id="IPR029035">
    <property type="entry name" value="DHS-like_NAD/FAD-binding_dom"/>
</dbReference>
<gene>
    <name evidence="1" type="ORF">FHR27_000685</name>
</gene>
<accession>A0A7Y9XIL1</accession>
<comment type="caution">
    <text evidence="1">The sequence shown here is derived from an EMBL/GenBank/DDBJ whole genome shotgun (WGS) entry which is preliminary data.</text>
</comment>
<dbReference type="SUPFAM" id="SSF52467">
    <property type="entry name" value="DHS-like NAD/FAD-binding domain"/>
    <property type="match status" value="1"/>
</dbReference>
<dbReference type="AlphaFoldDB" id="A0A7Y9XIL1"/>
<dbReference type="RefSeq" id="WP_179537786.1">
    <property type="nucleotide sequence ID" value="NZ_JACBYV010000001.1"/>
</dbReference>
<reference evidence="1 2" key="1">
    <citation type="submission" date="2020-07" db="EMBL/GenBank/DDBJ databases">
        <title>Genomic analyses of the natural microbiome of Caenorhabditis elegans.</title>
        <authorList>
            <person name="Samuel B."/>
        </authorList>
    </citation>
    <scope>NUCLEOTIDE SEQUENCE [LARGE SCALE GENOMIC DNA]</scope>
    <source>
        <strain evidence="1 2">BIGb0408</strain>
    </source>
</reference>
<organism evidence="1 2">
    <name type="scientific">Phytopseudomonas flavescens</name>
    <dbReference type="NCBI Taxonomy" id="29435"/>
    <lineage>
        <taxon>Bacteria</taxon>
        <taxon>Pseudomonadati</taxon>
        <taxon>Pseudomonadota</taxon>
        <taxon>Gammaproteobacteria</taxon>
        <taxon>Pseudomonadales</taxon>
        <taxon>Pseudomonadaceae</taxon>
        <taxon>Phytopseudomonas</taxon>
    </lineage>
</organism>
<keyword evidence="2" id="KW-1185">Reference proteome</keyword>
<name>A0A7Y9XIL1_9GAMM</name>
<evidence type="ECO:0000313" key="2">
    <source>
        <dbReference type="Proteomes" id="UP000578688"/>
    </source>
</evidence>
<sequence>MNIPFDLKESIQNNTLVLFIGSGFSTSAGLPTWSALVKKFLNDNKERIPNAHIYDQSLDARILSPLEVLEKLKESYKKQIYESFEKELSKNINSDTHKKLSKISSRIITTNYDKLIEHHSEKIEVIDNSSNYNLSKIDSQHEFILKIHGDVSRIDSCVVFKEDYEQLYSGNTLGKFQLEKIFSSFSCLFIGFSFNDPYVEELFKKISKLYSGFGHPHFWATTSEQEFDGINKIKLTNHKELDNLIEKLLEIKHEPQPSKNPAAEIATEYTTENTADSLELKSEGTDIPPNIDYWVGRDSELRSLAIDDSFKVFLSQASEEKVNHL</sequence>
<dbReference type="Proteomes" id="UP000578688">
    <property type="component" value="Unassembled WGS sequence"/>
</dbReference>